<reference evidence="1" key="1">
    <citation type="submission" date="2014-09" db="EMBL/GenBank/DDBJ databases">
        <authorList>
            <person name="Magalhaes I.L.F."/>
            <person name="Oliveira U."/>
            <person name="Santos F.R."/>
            <person name="Vidigal T.H.D.A."/>
            <person name="Brescovit A.D."/>
            <person name="Santos A.J."/>
        </authorList>
    </citation>
    <scope>NUCLEOTIDE SEQUENCE</scope>
    <source>
        <tissue evidence="1">Shoot tissue taken approximately 20 cm above the soil surface</tissue>
    </source>
</reference>
<sequence>MSYHLLVMRNIFFCFYDEHIPYYFVLMLHFTP</sequence>
<accession>A0A0A9HM96</accession>
<organism evidence="1">
    <name type="scientific">Arundo donax</name>
    <name type="common">Giant reed</name>
    <name type="synonym">Donax arundinaceus</name>
    <dbReference type="NCBI Taxonomy" id="35708"/>
    <lineage>
        <taxon>Eukaryota</taxon>
        <taxon>Viridiplantae</taxon>
        <taxon>Streptophyta</taxon>
        <taxon>Embryophyta</taxon>
        <taxon>Tracheophyta</taxon>
        <taxon>Spermatophyta</taxon>
        <taxon>Magnoliopsida</taxon>
        <taxon>Liliopsida</taxon>
        <taxon>Poales</taxon>
        <taxon>Poaceae</taxon>
        <taxon>PACMAD clade</taxon>
        <taxon>Arundinoideae</taxon>
        <taxon>Arundineae</taxon>
        <taxon>Arundo</taxon>
    </lineage>
</organism>
<dbReference type="AlphaFoldDB" id="A0A0A9HM96"/>
<dbReference type="EMBL" id="GBRH01160932">
    <property type="protein sequence ID" value="JAE36964.1"/>
    <property type="molecule type" value="Transcribed_RNA"/>
</dbReference>
<name>A0A0A9HM96_ARUDO</name>
<protein>
    <submittedName>
        <fullName evidence="1">Uncharacterized protein</fullName>
    </submittedName>
</protein>
<reference evidence="1" key="2">
    <citation type="journal article" date="2015" name="Data Brief">
        <title>Shoot transcriptome of the giant reed, Arundo donax.</title>
        <authorList>
            <person name="Barrero R.A."/>
            <person name="Guerrero F.D."/>
            <person name="Moolhuijzen P."/>
            <person name="Goolsby J.A."/>
            <person name="Tidwell J."/>
            <person name="Bellgard S.E."/>
            <person name="Bellgard M.I."/>
        </authorList>
    </citation>
    <scope>NUCLEOTIDE SEQUENCE</scope>
    <source>
        <tissue evidence="1">Shoot tissue taken approximately 20 cm above the soil surface</tissue>
    </source>
</reference>
<proteinExistence type="predicted"/>
<evidence type="ECO:0000313" key="1">
    <source>
        <dbReference type="EMBL" id="JAE36964.1"/>
    </source>
</evidence>